<dbReference type="InterPro" id="IPR001254">
    <property type="entry name" value="Trypsin_dom"/>
</dbReference>
<feature type="domain" description="Peptidase S1" evidence="11">
    <location>
        <begin position="592"/>
        <end position="839"/>
    </location>
</feature>
<keyword evidence="7" id="KW-0865">Zymogen</keyword>
<evidence type="ECO:0000256" key="1">
    <source>
        <dbReference type="ARBA" id="ARBA00004613"/>
    </source>
</evidence>
<evidence type="ECO:0000256" key="10">
    <source>
        <dbReference type="SAM" id="SignalP"/>
    </source>
</evidence>
<keyword evidence="8" id="KW-1015">Disulfide bond</keyword>
<comment type="similarity">
    <text evidence="9">Belongs to the peptidase S1 family. CLIP subfamily.</text>
</comment>
<evidence type="ECO:0000313" key="12">
    <source>
        <dbReference type="EnsemblMetazoa" id="ACUA006245-PA"/>
    </source>
</evidence>
<evidence type="ECO:0000256" key="7">
    <source>
        <dbReference type="ARBA" id="ARBA00023145"/>
    </source>
</evidence>
<dbReference type="GO" id="GO:0004252">
    <property type="term" value="F:serine-type endopeptidase activity"/>
    <property type="evidence" value="ECO:0007669"/>
    <property type="project" value="InterPro"/>
</dbReference>
<evidence type="ECO:0000256" key="6">
    <source>
        <dbReference type="ARBA" id="ARBA00022825"/>
    </source>
</evidence>
<sequence length="846" mass="94207">MGDIKCYNILFVLLGLFVVIDFSSTQNCGQRKVKNFLIVNGTEAKDGYWPWHAAIFHNNGRSFSYACGGTILDRRTILTDTYLRHIPMTMSSYYAILAAQCLRASKGSIERERVIVQVGRNRLRVASRRAQEHEVLQLIVHPDYSVNGIRHDIALIKLATDITYTDYVQPICLWDRGEGQQTIVGSSGTVVGFGIDETNNPSDTLQEARIPVVSPVTCIESNRAVYGLYLTTGMFCAGNRDGIGPCNGDSGGGLFFNYNGIWYIRGLLSFGPQHPATLMCDTRQYYVFTDVAKYLKWIEQNLETVVASNLPQSCGKRKVTNFLIVNGATSKDGYWPWHVALFRNDARSFYYACGGTILDQRTVLTAAHCLTTSNGIIERQRLVVQVGRNRLSLASKRSQELDVSQLIIHPGFNERSIQHNIALIKLATDITYTDYIQPICLWDRGEDQTAIVGSWGTVVGFGIDETNNPSDTLREARIPVVNAITCIEHNRELFATQLTSEMICAGNRDGVGPCNGDAGSGLFFNINDVWYIRGLVSFTQPRQDALICDTKEYNVFTDVAKYLKWIEQPIGLTVAPSITQSCGRRKVKNFLIVNGNKAKDGYWPWHAAIFHNNGRSFLNVCGGTILDQNTVLTAAHCLMLPNGIIALERLVVQVGRNRLRVASNRAQELEAFKLIVHPGYDINSFQHDIALIKLATDITYTDYIQPICLWNRGEDQNEIVGSWGTVVGFGIDETDQPSDTLREARIPVVDAITCIQSNRDGIGSRLTSNMFCAGNRDGIGAANGDSGGGLFFSFNDVWLIRGVVSFSKQREDADIGDTQVYTVFTDVAKYLKWIQQHMRRTGGWST</sequence>
<dbReference type="SMART" id="SM00020">
    <property type="entry name" value="Tryp_SPc"/>
    <property type="match status" value="3"/>
</dbReference>
<dbReference type="AlphaFoldDB" id="A0A182M071"/>
<comment type="subcellular location">
    <subcellularLocation>
        <location evidence="1">Secreted</location>
    </subcellularLocation>
</comment>
<dbReference type="EnsemblMetazoa" id="ACUA006245-RA">
    <property type="protein sequence ID" value="ACUA006245-PA"/>
    <property type="gene ID" value="ACUA006245"/>
</dbReference>
<name>A0A182M071_9DIPT</name>
<feature type="signal peptide" evidence="10">
    <location>
        <begin position="1"/>
        <end position="25"/>
    </location>
</feature>
<accession>A0A182M071</accession>
<dbReference type="PANTHER" id="PTHR24260:SF136">
    <property type="entry name" value="GH08193P-RELATED"/>
    <property type="match status" value="1"/>
</dbReference>
<evidence type="ECO:0000256" key="3">
    <source>
        <dbReference type="ARBA" id="ARBA00022670"/>
    </source>
</evidence>
<evidence type="ECO:0000256" key="8">
    <source>
        <dbReference type="ARBA" id="ARBA00023157"/>
    </source>
</evidence>
<feature type="domain" description="Peptidase S1" evidence="11">
    <location>
        <begin position="324"/>
        <end position="571"/>
    </location>
</feature>
<dbReference type="InterPro" id="IPR001314">
    <property type="entry name" value="Peptidase_S1A"/>
</dbReference>
<keyword evidence="6" id="KW-0720">Serine protease</keyword>
<dbReference type="GO" id="GO:0005576">
    <property type="term" value="C:extracellular region"/>
    <property type="evidence" value="ECO:0007669"/>
    <property type="project" value="UniProtKB-SubCell"/>
</dbReference>
<reference evidence="12" key="2">
    <citation type="submission" date="2020-05" db="UniProtKB">
        <authorList>
            <consortium name="EnsemblMetazoa"/>
        </authorList>
    </citation>
    <scope>IDENTIFICATION</scope>
    <source>
        <strain evidence="12">A-37</strain>
    </source>
</reference>
<dbReference type="CDD" id="cd00190">
    <property type="entry name" value="Tryp_SPc"/>
    <property type="match status" value="3"/>
</dbReference>
<evidence type="ECO:0000259" key="11">
    <source>
        <dbReference type="PROSITE" id="PS50240"/>
    </source>
</evidence>
<keyword evidence="2" id="KW-0964">Secreted</keyword>
<dbReference type="EMBL" id="AXCM01003268">
    <property type="status" value="NOT_ANNOTATED_CDS"/>
    <property type="molecule type" value="Genomic_DNA"/>
</dbReference>
<reference evidence="13" key="1">
    <citation type="submission" date="2013-09" db="EMBL/GenBank/DDBJ databases">
        <title>The Genome Sequence of Anopheles culicifacies species A.</title>
        <authorList>
            <consortium name="The Broad Institute Genomics Platform"/>
            <person name="Neafsey D.E."/>
            <person name="Besansky N."/>
            <person name="Howell P."/>
            <person name="Walton C."/>
            <person name="Young S.K."/>
            <person name="Zeng Q."/>
            <person name="Gargeya S."/>
            <person name="Fitzgerald M."/>
            <person name="Haas B."/>
            <person name="Abouelleil A."/>
            <person name="Allen A.W."/>
            <person name="Alvarado L."/>
            <person name="Arachchi H.M."/>
            <person name="Berlin A.M."/>
            <person name="Chapman S.B."/>
            <person name="Gainer-Dewar J."/>
            <person name="Goldberg J."/>
            <person name="Griggs A."/>
            <person name="Gujja S."/>
            <person name="Hansen M."/>
            <person name="Howarth C."/>
            <person name="Imamovic A."/>
            <person name="Ireland A."/>
            <person name="Larimer J."/>
            <person name="McCowan C."/>
            <person name="Murphy C."/>
            <person name="Pearson M."/>
            <person name="Poon T.W."/>
            <person name="Priest M."/>
            <person name="Roberts A."/>
            <person name="Saif S."/>
            <person name="Shea T."/>
            <person name="Sisk P."/>
            <person name="Sykes S."/>
            <person name="Wortman J."/>
            <person name="Nusbaum C."/>
            <person name="Birren B."/>
        </authorList>
    </citation>
    <scope>NUCLEOTIDE SEQUENCE [LARGE SCALE GENOMIC DNA]</scope>
    <source>
        <strain evidence="13">A-37</strain>
    </source>
</reference>
<keyword evidence="3" id="KW-0645">Protease</keyword>
<protein>
    <recommendedName>
        <fullName evidence="11">Peptidase S1 domain-containing protein</fullName>
    </recommendedName>
</protein>
<dbReference type="Proteomes" id="UP000075883">
    <property type="component" value="Unassembled WGS sequence"/>
</dbReference>
<dbReference type="InterPro" id="IPR018114">
    <property type="entry name" value="TRYPSIN_HIS"/>
</dbReference>
<dbReference type="PANTHER" id="PTHR24260">
    <property type="match status" value="1"/>
</dbReference>
<dbReference type="SUPFAM" id="SSF50494">
    <property type="entry name" value="Trypsin-like serine proteases"/>
    <property type="match status" value="3"/>
</dbReference>
<dbReference type="PRINTS" id="PR00722">
    <property type="entry name" value="CHYMOTRYPSIN"/>
</dbReference>
<dbReference type="FunFam" id="2.40.10.10:FF:000146">
    <property type="entry name" value="Serine protease 53"/>
    <property type="match status" value="2"/>
</dbReference>
<keyword evidence="13" id="KW-1185">Reference proteome</keyword>
<keyword evidence="5" id="KW-0378">Hydrolase</keyword>
<dbReference type="InterPro" id="IPR051333">
    <property type="entry name" value="CLIP_Serine_Protease"/>
</dbReference>
<feature type="chain" id="PRO_5008127675" description="Peptidase S1 domain-containing protein" evidence="10">
    <location>
        <begin position="26"/>
        <end position="846"/>
    </location>
</feature>
<evidence type="ECO:0000256" key="5">
    <source>
        <dbReference type="ARBA" id="ARBA00022801"/>
    </source>
</evidence>
<dbReference type="VEuPathDB" id="VectorBase:ACUA006245"/>
<dbReference type="GO" id="GO:0006508">
    <property type="term" value="P:proteolysis"/>
    <property type="evidence" value="ECO:0007669"/>
    <property type="project" value="UniProtKB-KW"/>
</dbReference>
<dbReference type="InterPro" id="IPR009003">
    <property type="entry name" value="Peptidase_S1_PA"/>
</dbReference>
<dbReference type="Pfam" id="PF00089">
    <property type="entry name" value="Trypsin"/>
    <property type="match status" value="4"/>
</dbReference>
<feature type="domain" description="Peptidase S1" evidence="11">
    <location>
        <begin position="38"/>
        <end position="303"/>
    </location>
</feature>
<evidence type="ECO:0000313" key="13">
    <source>
        <dbReference type="Proteomes" id="UP000075883"/>
    </source>
</evidence>
<dbReference type="Gene3D" id="2.40.10.10">
    <property type="entry name" value="Trypsin-like serine proteases"/>
    <property type="match status" value="3"/>
</dbReference>
<dbReference type="InterPro" id="IPR043504">
    <property type="entry name" value="Peptidase_S1_PA_chymotrypsin"/>
</dbReference>
<organism evidence="12 13">
    <name type="scientific">Anopheles culicifacies</name>
    <dbReference type="NCBI Taxonomy" id="139723"/>
    <lineage>
        <taxon>Eukaryota</taxon>
        <taxon>Metazoa</taxon>
        <taxon>Ecdysozoa</taxon>
        <taxon>Arthropoda</taxon>
        <taxon>Hexapoda</taxon>
        <taxon>Insecta</taxon>
        <taxon>Pterygota</taxon>
        <taxon>Neoptera</taxon>
        <taxon>Endopterygota</taxon>
        <taxon>Diptera</taxon>
        <taxon>Nematocera</taxon>
        <taxon>Culicoidea</taxon>
        <taxon>Culicidae</taxon>
        <taxon>Anophelinae</taxon>
        <taxon>Anopheles</taxon>
        <taxon>culicifacies species complex</taxon>
    </lineage>
</organism>
<evidence type="ECO:0000256" key="2">
    <source>
        <dbReference type="ARBA" id="ARBA00022525"/>
    </source>
</evidence>
<dbReference type="STRING" id="139723.A0A182M071"/>
<evidence type="ECO:0000256" key="9">
    <source>
        <dbReference type="ARBA" id="ARBA00024195"/>
    </source>
</evidence>
<dbReference type="PROSITE" id="PS50240">
    <property type="entry name" value="TRYPSIN_DOM"/>
    <property type="match status" value="3"/>
</dbReference>
<keyword evidence="4 10" id="KW-0732">Signal</keyword>
<evidence type="ECO:0000256" key="4">
    <source>
        <dbReference type="ARBA" id="ARBA00022729"/>
    </source>
</evidence>
<proteinExistence type="inferred from homology"/>
<dbReference type="PROSITE" id="PS00134">
    <property type="entry name" value="TRYPSIN_HIS"/>
    <property type="match status" value="2"/>
</dbReference>